<organism evidence="4 5">
    <name type="scientific">Sphagnum jensenii</name>
    <dbReference type="NCBI Taxonomy" id="128206"/>
    <lineage>
        <taxon>Eukaryota</taxon>
        <taxon>Viridiplantae</taxon>
        <taxon>Streptophyta</taxon>
        <taxon>Embryophyta</taxon>
        <taxon>Bryophyta</taxon>
        <taxon>Sphagnophytina</taxon>
        <taxon>Sphagnopsida</taxon>
        <taxon>Sphagnales</taxon>
        <taxon>Sphagnaceae</taxon>
        <taxon>Sphagnum</taxon>
    </lineage>
</organism>
<keyword evidence="1" id="KW-0808">Transferase</keyword>
<evidence type="ECO:0000313" key="4">
    <source>
        <dbReference type="EMBL" id="CAK9871350.1"/>
    </source>
</evidence>
<dbReference type="EMBL" id="OZ023703">
    <property type="protein sequence ID" value="CAK9871350.1"/>
    <property type="molecule type" value="Genomic_DNA"/>
</dbReference>
<protein>
    <recommendedName>
        <fullName evidence="6">Carbohydrate kinase PfkB domain-containing protein</fullName>
    </recommendedName>
</protein>
<dbReference type="PANTHER" id="PTHR10584">
    <property type="entry name" value="SUGAR KINASE"/>
    <property type="match status" value="1"/>
</dbReference>
<keyword evidence="2" id="KW-0418">Kinase</keyword>
<proteinExistence type="predicted"/>
<evidence type="ECO:0000256" key="2">
    <source>
        <dbReference type="ARBA" id="ARBA00022777"/>
    </source>
</evidence>
<evidence type="ECO:0008006" key="6">
    <source>
        <dbReference type="Google" id="ProtNLM"/>
    </source>
</evidence>
<dbReference type="Proteomes" id="UP001497522">
    <property type="component" value="Chromosome 2"/>
</dbReference>
<dbReference type="Gene3D" id="3.40.1190.20">
    <property type="match status" value="1"/>
</dbReference>
<name>A0ABP1B842_9BRYO</name>
<evidence type="ECO:0000256" key="3">
    <source>
        <dbReference type="SAM" id="MobiDB-lite"/>
    </source>
</evidence>
<dbReference type="PANTHER" id="PTHR10584:SF166">
    <property type="entry name" value="RIBOKINASE"/>
    <property type="match status" value="1"/>
</dbReference>
<reference evidence="4 5" key="1">
    <citation type="submission" date="2024-03" db="EMBL/GenBank/DDBJ databases">
        <authorList>
            <consortium name="ELIXIR-Norway"/>
            <consortium name="Elixir Norway"/>
        </authorList>
    </citation>
    <scope>NUCLEOTIDE SEQUENCE [LARGE SCALE GENOMIC DNA]</scope>
</reference>
<dbReference type="SUPFAM" id="SSF53613">
    <property type="entry name" value="Ribokinase-like"/>
    <property type="match status" value="1"/>
</dbReference>
<sequence length="191" mass="20828">MQVGKDGHANLKRDALASAGVHLDHMNTMKRAKNSIILVQGAIVSWPHLADGIRRLVTIVQQLICWAGAVLLQQEIPDNLSTWMLLRMCLQIVWSANLPVTLDAGGTGIPIPQELLKCVTILTPNESEVAQFTGMPTNTWEQTIKATAKIQTEELNEDVSGAQGLSEDPFAAQKPSDEFYVAQESASERGL</sequence>
<gene>
    <name evidence="4" type="ORF">CSSPJE1EN2_LOCUS14018</name>
</gene>
<evidence type="ECO:0000313" key="5">
    <source>
        <dbReference type="Proteomes" id="UP001497522"/>
    </source>
</evidence>
<feature type="region of interest" description="Disordered" evidence="3">
    <location>
        <begin position="156"/>
        <end position="191"/>
    </location>
</feature>
<dbReference type="InterPro" id="IPR029056">
    <property type="entry name" value="Ribokinase-like"/>
</dbReference>
<evidence type="ECO:0000256" key="1">
    <source>
        <dbReference type="ARBA" id="ARBA00022679"/>
    </source>
</evidence>
<keyword evidence="5" id="KW-1185">Reference proteome</keyword>
<accession>A0ABP1B842</accession>